<dbReference type="FunFam" id="2.40.128.330:FF:000001">
    <property type="entry name" value="Magnesium transporter MRS2-1"/>
    <property type="match status" value="1"/>
</dbReference>
<dbReference type="FunFam" id="1.20.58.340:FF:000023">
    <property type="entry name" value="Magnesium transporter MRS2-E"/>
    <property type="match status" value="1"/>
</dbReference>
<keyword evidence="2" id="KW-0460">Magnesium</keyword>
<feature type="transmembrane region" description="Helical" evidence="2">
    <location>
        <begin position="417"/>
        <end position="438"/>
    </location>
</feature>
<feature type="region of interest" description="Disordered" evidence="3">
    <location>
        <begin position="280"/>
        <end position="313"/>
    </location>
</feature>
<dbReference type="Gene3D" id="2.40.128.330">
    <property type="match status" value="1"/>
</dbReference>
<feature type="transmembrane region" description="Helical" evidence="2">
    <location>
        <begin position="373"/>
        <end position="397"/>
    </location>
</feature>
<comment type="similarity">
    <text evidence="1 2">Belongs to the CorA metal ion transporter (MIT) (TC 1.A.35.5) family.</text>
</comment>
<dbReference type="Gene3D" id="1.20.58.340">
    <property type="entry name" value="Magnesium transport protein CorA, transmembrane region"/>
    <property type="match status" value="1"/>
</dbReference>
<dbReference type="Proteomes" id="UP001177140">
    <property type="component" value="Unassembled WGS sequence"/>
</dbReference>
<evidence type="ECO:0000256" key="3">
    <source>
        <dbReference type="SAM" id="MobiDB-lite"/>
    </source>
</evidence>
<feature type="region of interest" description="Disordered" evidence="3">
    <location>
        <begin position="140"/>
        <end position="164"/>
    </location>
</feature>
<accession>A0AA41S348</accession>
<reference evidence="4" key="1">
    <citation type="submission" date="2022-03" db="EMBL/GenBank/DDBJ databases">
        <title>A functionally conserved STORR gene fusion in Papaver species that diverged 16.8 million years ago.</title>
        <authorList>
            <person name="Catania T."/>
        </authorList>
    </citation>
    <scope>NUCLEOTIDE SEQUENCE</scope>
    <source>
        <strain evidence="4">S-191538</strain>
    </source>
</reference>
<keyword evidence="2" id="KW-0472">Membrane</keyword>
<dbReference type="GO" id="GO:0016020">
    <property type="term" value="C:membrane"/>
    <property type="evidence" value="ECO:0007669"/>
    <property type="project" value="UniProtKB-SubCell"/>
</dbReference>
<organism evidence="4 5">
    <name type="scientific">Papaver nudicaule</name>
    <name type="common">Iceland poppy</name>
    <dbReference type="NCBI Taxonomy" id="74823"/>
    <lineage>
        <taxon>Eukaryota</taxon>
        <taxon>Viridiplantae</taxon>
        <taxon>Streptophyta</taxon>
        <taxon>Embryophyta</taxon>
        <taxon>Tracheophyta</taxon>
        <taxon>Spermatophyta</taxon>
        <taxon>Magnoliopsida</taxon>
        <taxon>Ranunculales</taxon>
        <taxon>Papaveraceae</taxon>
        <taxon>Papaveroideae</taxon>
        <taxon>Papaver</taxon>
    </lineage>
</organism>
<feature type="compositionally biased region" description="Acidic residues" evidence="3">
    <location>
        <begin position="281"/>
        <end position="305"/>
    </location>
</feature>
<dbReference type="EMBL" id="JAJJMA010045564">
    <property type="protein sequence ID" value="MCL7025453.1"/>
    <property type="molecule type" value="Genomic_DNA"/>
</dbReference>
<keyword evidence="2" id="KW-0406">Ion transport</keyword>
<comment type="subcellular location">
    <subcellularLocation>
        <location evidence="2">Membrane</location>
        <topology evidence="2">Multi-pass membrane protein</topology>
    </subcellularLocation>
</comment>
<dbReference type="CDD" id="cd12823">
    <property type="entry name" value="Mrs2_Mfm1p-like"/>
    <property type="match status" value="1"/>
</dbReference>
<keyword evidence="5" id="KW-1185">Reference proteome</keyword>
<gene>
    <name evidence="4" type="ORF">MKW94_006209</name>
</gene>
<evidence type="ECO:0000256" key="2">
    <source>
        <dbReference type="RuleBase" id="RU366041"/>
    </source>
</evidence>
<dbReference type="AlphaFoldDB" id="A0AA41S348"/>
<keyword evidence="2" id="KW-1133">Transmembrane helix</keyword>
<feature type="region of interest" description="Disordered" evidence="3">
    <location>
        <begin position="1"/>
        <end position="39"/>
    </location>
</feature>
<keyword evidence="2" id="KW-0813">Transport</keyword>
<dbReference type="GO" id="GO:0015095">
    <property type="term" value="F:magnesium ion transmembrane transporter activity"/>
    <property type="evidence" value="ECO:0007669"/>
    <property type="project" value="UniProtKB-ARBA"/>
</dbReference>
<dbReference type="PANTHER" id="PTHR13890:SF29">
    <property type="entry name" value="MAGNESIUM TRANSPORTER MRS2-F"/>
    <property type="match status" value="1"/>
</dbReference>
<protein>
    <recommendedName>
        <fullName evidence="2">Magnesium transporter</fullName>
    </recommendedName>
</protein>
<comment type="function">
    <text evidence="2">Magnesium transporter that may mediate the influx of magnesium.</text>
</comment>
<dbReference type="InterPro" id="IPR039204">
    <property type="entry name" value="MRS2-like"/>
</dbReference>
<sequence length="446" mass="49709">MRIQERIHGGGGTTPLIAPQQEQPPTPHQQQPRRKGTGIRSWLVVSDTGKSQVEEIGKHPIMRRTGLPARDLRILDPVLSHPSTILGREKAIVVNLEQIKAIITATEVFVLNFKDPVVYPFVHDLQQKVSDVEYPNNVVIEEESPNGNEEQGLRESRDSFRNSGDDNVATKGLLDAQKTGGPVVLPFEFKVLEVCLEFACKSLETETSTLEQEAYPAVDELTSKISNLNLQGARQIKSRLVALLGRVQKVRDELENLLDDDMDMAEMYLTDKLVHLGSEEVASEDDNGINNDEIESDNESDDDGDSQSNQSSMLTGYFKPNVEELEMLLEAYFAQIEGTLHKLLTMREYIDDTEDYINIMLDDKQNQLLQMGVLLSTANLLLNAGIVVVGLFGMNIHIELFDHLTGENETNYSSTKFLQTVCGTFVGCIVLYNIAVFCGKERGLLG</sequence>
<name>A0AA41S348_PAPNU</name>
<evidence type="ECO:0000256" key="1">
    <source>
        <dbReference type="ARBA" id="ARBA00007535"/>
    </source>
</evidence>
<feature type="compositionally biased region" description="Basic and acidic residues" evidence="3">
    <location>
        <begin position="151"/>
        <end position="164"/>
    </location>
</feature>
<keyword evidence="2" id="KW-0812">Transmembrane</keyword>
<dbReference type="PANTHER" id="PTHR13890">
    <property type="entry name" value="RNA SPLICING PROTEIN MRS2, MITOCHONDRIAL"/>
    <property type="match status" value="1"/>
</dbReference>
<evidence type="ECO:0000313" key="5">
    <source>
        <dbReference type="Proteomes" id="UP001177140"/>
    </source>
</evidence>
<proteinExistence type="inferred from homology"/>
<evidence type="ECO:0000313" key="4">
    <source>
        <dbReference type="EMBL" id="MCL7025453.1"/>
    </source>
</evidence>
<comment type="caution">
    <text evidence="4">The sequence shown here is derived from an EMBL/GenBank/DDBJ whole genome shotgun (WGS) entry which is preliminary data.</text>
</comment>
<dbReference type="Pfam" id="PF22099">
    <property type="entry name" value="MRS2-like"/>
    <property type="match status" value="3"/>
</dbReference>